<dbReference type="Gene3D" id="1.50.40.10">
    <property type="entry name" value="Mitochondrial carrier domain"/>
    <property type="match status" value="1"/>
</dbReference>
<organism evidence="4">
    <name type="scientific">Trypanosoma congolense (strain IL3000)</name>
    <dbReference type="NCBI Taxonomy" id="1068625"/>
    <lineage>
        <taxon>Eukaryota</taxon>
        <taxon>Discoba</taxon>
        <taxon>Euglenozoa</taxon>
        <taxon>Kinetoplastea</taxon>
        <taxon>Metakinetoplastina</taxon>
        <taxon>Trypanosomatida</taxon>
        <taxon>Trypanosomatidae</taxon>
        <taxon>Trypanosoma</taxon>
        <taxon>Nannomonas</taxon>
    </lineage>
</organism>
<dbReference type="GO" id="GO:0016020">
    <property type="term" value="C:membrane"/>
    <property type="evidence" value="ECO:0007669"/>
    <property type="project" value="UniProtKB-SubCell"/>
</dbReference>
<dbReference type="AlphaFoldDB" id="G0UNV0"/>
<keyword evidence="2" id="KW-0812">Transmembrane</keyword>
<keyword evidence="3" id="KW-0472">Membrane</keyword>
<proteinExistence type="predicted"/>
<dbReference type="InterPro" id="IPR023395">
    <property type="entry name" value="MCP_dom_sf"/>
</dbReference>
<protein>
    <submittedName>
        <fullName evidence="4">Uncharacterized protein TCIL3000_6_3110</fullName>
    </submittedName>
</protein>
<dbReference type="EMBL" id="HE575319">
    <property type="protein sequence ID" value="CCC91061.1"/>
    <property type="molecule type" value="Genomic_DNA"/>
</dbReference>
<evidence type="ECO:0000256" key="1">
    <source>
        <dbReference type="ARBA" id="ARBA00004370"/>
    </source>
</evidence>
<evidence type="ECO:0000256" key="2">
    <source>
        <dbReference type="ARBA" id="ARBA00022692"/>
    </source>
</evidence>
<dbReference type="SUPFAM" id="SSF103506">
    <property type="entry name" value="Mitochondrial carrier"/>
    <property type="match status" value="1"/>
</dbReference>
<comment type="subcellular location">
    <subcellularLocation>
        <location evidence="1">Membrane</location>
    </subcellularLocation>
</comment>
<reference evidence="4" key="1">
    <citation type="journal article" date="2012" name="Proc. Natl. Acad. Sci. U.S.A.">
        <title>Antigenic diversity is generated by distinct evolutionary mechanisms in African trypanosome species.</title>
        <authorList>
            <person name="Jackson A.P."/>
            <person name="Berry A."/>
            <person name="Aslett M."/>
            <person name="Allison H.C."/>
            <person name="Burton P."/>
            <person name="Vavrova-Anderson J."/>
            <person name="Brown R."/>
            <person name="Browne H."/>
            <person name="Corton N."/>
            <person name="Hauser H."/>
            <person name="Gamble J."/>
            <person name="Gilderthorp R."/>
            <person name="Marcello L."/>
            <person name="McQuillan J."/>
            <person name="Otto T.D."/>
            <person name="Quail M.A."/>
            <person name="Sanders M.J."/>
            <person name="van Tonder A."/>
            <person name="Ginger M.L."/>
            <person name="Field M.C."/>
            <person name="Barry J.D."/>
            <person name="Hertz-Fowler C."/>
            <person name="Berriman M."/>
        </authorList>
    </citation>
    <scope>NUCLEOTIDE SEQUENCE</scope>
    <source>
        <strain evidence="4">IL3000</strain>
    </source>
</reference>
<accession>G0UNV0</accession>
<evidence type="ECO:0000313" key="4">
    <source>
        <dbReference type="EMBL" id="CCC91061.1"/>
    </source>
</evidence>
<name>G0UNV0_TRYCI</name>
<evidence type="ECO:0000256" key="3">
    <source>
        <dbReference type="ARBA" id="ARBA00023136"/>
    </source>
</evidence>
<gene>
    <name evidence="4" type="ORF">TCIL3000_6_3110</name>
</gene>
<dbReference type="VEuPathDB" id="TriTrypDB:TcIL3000_6_3110"/>
<sequence>MVVVSTVSDVVGMPFERLWKIQRQKSSVLRDPIVLLTGSAAGFVGRAAALSFDNGGAKGTMQTLQRRAPQFGILMWLYVPISSQLLPGTETSPPFKALTTFLIGAFSGFMMRLMYNPVGRVWDECLRTGNGVAKTCQIFRSQTILQFYYTTPPLMANALYFGTLLTVFEGLRRFSERNGLLPLQIEEKENHREVSRLRNYPIVVVGHTVLGGLAAAVASTVCYPFSAHCYQQTVIHDSAICRGLESTLRKEVPMIAVSFGVFSMLQHVLARHHGLRAGFGY</sequence>